<gene>
    <name evidence="1" type="ORF">CURHAP_LOCUS25248</name>
</gene>
<dbReference type="Proteomes" id="UP000507222">
    <property type="component" value="Unassembled WGS sequence"/>
</dbReference>
<proteinExistence type="predicted"/>
<dbReference type="EMBL" id="CAEKDK010000004">
    <property type="protein sequence ID" value="CAB4276218.1"/>
    <property type="molecule type" value="Genomic_DNA"/>
</dbReference>
<dbReference type="SUPFAM" id="SSF57756">
    <property type="entry name" value="Retrovirus zinc finger-like domains"/>
    <property type="match status" value="1"/>
</dbReference>
<evidence type="ECO:0000313" key="2">
    <source>
        <dbReference type="Proteomes" id="UP000507222"/>
    </source>
</evidence>
<evidence type="ECO:0008006" key="3">
    <source>
        <dbReference type="Google" id="ProtNLM"/>
    </source>
</evidence>
<reference evidence="1 2" key="1">
    <citation type="submission" date="2020-05" db="EMBL/GenBank/DDBJ databases">
        <authorList>
            <person name="Campoy J."/>
            <person name="Schneeberger K."/>
            <person name="Spophaly S."/>
        </authorList>
    </citation>
    <scope>NUCLEOTIDE SEQUENCE [LARGE SCALE GENOMIC DNA]</scope>
    <source>
        <strain evidence="1">PruArmRojPasFocal</strain>
    </source>
</reference>
<dbReference type="InterPro" id="IPR036875">
    <property type="entry name" value="Znf_CCHC_sf"/>
</dbReference>
<dbReference type="GO" id="GO:0008270">
    <property type="term" value="F:zinc ion binding"/>
    <property type="evidence" value="ECO:0007669"/>
    <property type="project" value="InterPro"/>
</dbReference>
<sequence>MSNCWNRGQPKCHNCNKFGYIEKNCRFKKANQANFSESKNDDDGNENLFSTCLSALEEKESIWYLDSGCCNTPTPNYPMF</sequence>
<dbReference type="AlphaFoldDB" id="A0A6J5UQA7"/>
<evidence type="ECO:0000313" key="1">
    <source>
        <dbReference type="EMBL" id="CAB4276218.1"/>
    </source>
</evidence>
<protein>
    <recommendedName>
        <fullName evidence="3">CCHC-type domain-containing protein</fullName>
    </recommendedName>
</protein>
<name>A0A6J5UQA7_PRUAR</name>
<accession>A0A6J5UQA7</accession>
<organism evidence="1 2">
    <name type="scientific">Prunus armeniaca</name>
    <name type="common">Apricot</name>
    <name type="synonym">Armeniaca vulgaris</name>
    <dbReference type="NCBI Taxonomy" id="36596"/>
    <lineage>
        <taxon>Eukaryota</taxon>
        <taxon>Viridiplantae</taxon>
        <taxon>Streptophyta</taxon>
        <taxon>Embryophyta</taxon>
        <taxon>Tracheophyta</taxon>
        <taxon>Spermatophyta</taxon>
        <taxon>Magnoliopsida</taxon>
        <taxon>eudicotyledons</taxon>
        <taxon>Gunneridae</taxon>
        <taxon>Pentapetalae</taxon>
        <taxon>rosids</taxon>
        <taxon>fabids</taxon>
        <taxon>Rosales</taxon>
        <taxon>Rosaceae</taxon>
        <taxon>Amygdaloideae</taxon>
        <taxon>Amygdaleae</taxon>
        <taxon>Prunus</taxon>
    </lineage>
</organism>
<dbReference type="GO" id="GO:0003676">
    <property type="term" value="F:nucleic acid binding"/>
    <property type="evidence" value="ECO:0007669"/>
    <property type="project" value="InterPro"/>
</dbReference>